<evidence type="ECO:0000256" key="1">
    <source>
        <dbReference type="SAM" id="Phobius"/>
    </source>
</evidence>
<keyword evidence="4" id="KW-1185">Reference proteome</keyword>
<keyword evidence="1" id="KW-0812">Transmembrane</keyword>
<feature type="transmembrane region" description="Helical" evidence="1">
    <location>
        <begin position="36"/>
        <end position="56"/>
    </location>
</feature>
<keyword evidence="1" id="KW-0472">Membrane</keyword>
<dbReference type="PANTHER" id="PTHR34322:SF2">
    <property type="entry name" value="TRANSPOSASE IS200-LIKE DOMAIN-CONTAINING PROTEIN"/>
    <property type="match status" value="1"/>
</dbReference>
<proteinExistence type="predicted"/>
<gene>
    <name evidence="3" type="ORF">MUG09_01620</name>
</gene>
<name>A0ABY4DHX4_9SPIR</name>
<dbReference type="InterPro" id="IPR036515">
    <property type="entry name" value="Transposase_17_sf"/>
</dbReference>
<sequence>MPRRKRNAEPHTLQHVIQRGNNRTYIYEDNRDKKEFLSLLGTALTLYEATLLQYVLMDNHYHLLLKVGEKPLSSLVWFLNRSYTLYYNQRYHRIGTIYGGRYKSYLITEDQKLYSIVRYIVQNPVKAGLVDSPGKYRYSGHAAVLKREDGLVDRAMLLGYFSPDAKLALSRYRQCTEHENWSSQVGFATIIDRKVETEERLAFLLDRLLGEKHQTDKRTMLVAGSSSSLVRDLRTEFVQLAITDGHALKDIASFLHVSHETVRRIGKGR</sequence>
<dbReference type="Proteomes" id="UP000829708">
    <property type="component" value="Chromosome"/>
</dbReference>
<accession>A0ABY4DHX4</accession>
<dbReference type="SMART" id="SM01321">
    <property type="entry name" value="Y1_Tnp"/>
    <property type="match status" value="1"/>
</dbReference>
<dbReference type="EMBL" id="CP094929">
    <property type="protein sequence ID" value="UOM51471.1"/>
    <property type="molecule type" value="Genomic_DNA"/>
</dbReference>
<dbReference type="SUPFAM" id="SSF143422">
    <property type="entry name" value="Transposase IS200-like"/>
    <property type="match status" value="1"/>
</dbReference>
<reference evidence="4" key="1">
    <citation type="journal article" date="2024" name="J Bioinform Genom">
        <title>Complete genome sequence of the type strain bacterium Sphaerochaeta associata GLS2t (VKM B-2742)t.</title>
        <authorList>
            <person name="Troshina O.Y."/>
            <person name="Tepeeva A.N."/>
            <person name="Arzamasceva V.O."/>
            <person name="Whitman W.B."/>
            <person name="Varghese N."/>
            <person name="Shapiro N."/>
            <person name="Woyke T."/>
            <person name="Kripides N.C."/>
            <person name="Vasilenko O.V."/>
        </authorList>
    </citation>
    <scope>NUCLEOTIDE SEQUENCE [LARGE SCALE GENOMIC DNA]</scope>
    <source>
        <strain evidence="4">GLS2T</strain>
    </source>
</reference>
<dbReference type="RefSeq" id="WP_244772834.1">
    <property type="nucleotide sequence ID" value="NZ_CP094929.1"/>
</dbReference>
<protein>
    <submittedName>
        <fullName evidence="3">Transposase</fullName>
    </submittedName>
</protein>
<keyword evidence="1" id="KW-1133">Transmembrane helix</keyword>
<organism evidence="3 4">
    <name type="scientific">Sphaerochaeta associata</name>
    <dbReference type="NCBI Taxonomy" id="1129264"/>
    <lineage>
        <taxon>Bacteria</taxon>
        <taxon>Pseudomonadati</taxon>
        <taxon>Spirochaetota</taxon>
        <taxon>Spirochaetia</taxon>
        <taxon>Spirochaetales</taxon>
        <taxon>Sphaerochaetaceae</taxon>
        <taxon>Sphaerochaeta</taxon>
    </lineage>
</organism>
<dbReference type="Pfam" id="PF01797">
    <property type="entry name" value="Y1_Tnp"/>
    <property type="match status" value="1"/>
</dbReference>
<dbReference type="Gene3D" id="3.30.70.1290">
    <property type="entry name" value="Transposase IS200-like"/>
    <property type="match status" value="1"/>
</dbReference>
<evidence type="ECO:0000313" key="3">
    <source>
        <dbReference type="EMBL" id="UOM51471.1"/>
    </source>
</evidence>
<dbReference type="PANTHER" id="PTHR34322">
    <property type="entry name" value="TRANSPOSASE, Y1_TNP DOMAIN-CONTAINING"/>
    <property type="match status" value="1"/>
</dbReference>
<dbReference type="InterPro" id="IPR002686">
    <property type="entry name" value="Transposase_17"/>
</dbReference>
<feature type="domain" description="Transposase IS200-like" evidence="2">
    <location>
        <begin position="9"/>
        <end position="123"/>
    </location>
</feature>
<evidence type="ECO:0000259" key="2">
    <source>
        <dbReference type="SMART" id="SM01321"/>
    </source>
</evidence>
<evidence type="ECO:0000313" key="4">
    <source>
        <dbReference type="Proteomes" id="UP000829708"/>
    </source>
</evidence>